<dbReference type="UniPathway" id="UPA00545">
    <property type="reaction ID" value="UER00823"/>
</dbReference>
<evidence type="ECO:0000256" key="1">
    <source>
        <dbReference type="ARBA" id="ARBA00005184"/>
    </source>
</evidence>
<proteinExistence type="predicted"/>
<keyword evidence="2" id="KW-0378">Hydrolase</keyword>
<evidence type="ECO:0000256" key="2">
    <source>
        <dbReference type="ARBA" id="ARBA00022801"/>
    </source>
</evidence>
<organism evidence="5 6">
    <name type="scientific">Arabis nemorensis</name>
    <dbReference type="NCBI Taxonomy" id="586526"/>
    <lineage>
        <taxon>Eukaryota</taxon>
        <taxon>Viridiplantae</taxon>
        <taxon>Streptophyta</taxon>
        <taxon>Embryophyta</taxon>
        <taxon>Tracheophyta</taxon>
        <taxon>Spermatophyta</taxon>
        <taxon>Magnoliopsida</taxon>
        <taxon>eudicotyledons</taxon>
        <taxon>Gunneridae</taxon>
        <taxon>Pentapetalae</taxon>
        <taxon>rosids</taxon>
        <taxon>malvids</taxon>
        <taxon>Brassicales</taxon>
        <taxon>Brassicaceae</taxon>
        <taxon>Arabideae</taxon>
        <taxon>Arabis</taxon>
    </lineage>
</organism>
<name>A0A565AX38_9BRAS</name>
<dbReference type="Proteomes" id="UP000489600">
    <property type="component" value="Unassembled WGS sequence"/>
</dbReference>
<dbReference type="GO" id="GO:0045490">
    <property type="term" value="P:pectin catabolic process"/>
    <property type="evidence" value="ECO:0007669"/>
    <property type="project" value="UniProtKB-UniPathway"/>
</dbReference>
<dbReference type="AlphaFoldDB" id="A0A565AX38"/>
<dbReference type="PANTHER" id="PTHR31707">
    <property type="entry name" value="PECTINESTERASE"/>
    <property type="match status" value="1"/>
</dbReference>
<accession>A0A565AX38</accession>
<keyword evidence="3" id="KW-0063">Aspartyl esterase</keyword>
<dbReference type="GO" id="GO:0042545">
    <property type="term" value="P:cell wall modification"/>
    <property type="evidence" value="ECO:0007669"/>
    <property type="project" value="InterPro"/>
</dbReference>
<dbReference type="Gene3D" id="2.160.20.10">
    <property type="entry name" value="Single-stranded right-handed beta-helix, Pectin lyase-like"/>
    <property type="match status" value="1"/>
</dbReference>
<comment type="caution">
    <text evidence="5">The sequence shown here is derived from an EMBL/GenBank/DDBJ whole genome shotgun (WGS) entry which is preliminary data.</text>
</comment>
<protein>
    <recommendedName>
        <fullName evidence="4">Pectinesterase catalytic domain-containing protein</fullName>
    </recommendedName>
</protein>
<evidence type="ECO:0000313" key="5">
    <source>
        <dbReference type="EMBL" id="VVA93179.1"/>
    </source>
</evidence>
<evidence type="ECO:0000313" key="6">
    <source>
        <dbReference type="Proteomes" id="UP000489600"/>
    </source>
</evidence>
<evidence type="ECO:0000259" key="4">
    <source>
        <dbReference type="Pfam" id="PF01095"/>
    </source>
</evidence>
<dbReference type="InterPro" id="IPR011050">
    <property type="entry name" value="Pectin_lyase_fold/virulence"/>
</dbReference>
<gene>
    <name evidence="5" type="ORF">ANE_LOCUS3624</name>
</gene>
<reference evidence="5" key="1">
    <citation type="submission" date="2019-07" db="EMBL/GenBank/DDBJ databases">
        <authorList>
            <person name="Dittberner H."/>
        </authorList>
    </citation>
    <scope>NUCLEOTIDE SEQUENCE [LARGE SCALE GENOMIC DNA]</scope>
</reference>
<sequence length="66" mass="7489">MDGFIDAKGWLEWAGDFALKTLYYAEFKNTGPGSEIVNRVNWPGYHVINETEAIWFTVSNFIVGDS</sequence>
<dbReference type="Pfam" id="PF01095">
    <property type="entry name" value="Pectinesterase"/>
    <property type="match status" value="1"/>
</dbReference>
<comment type="pathway">
    <text evidence="1">Glycan metabolism; pectin degradation; 2-dehydro-3-deoxy-D-gluconate from pectin: step 1/5.</text>
</comment>
<dbReference type="InterPro" id="IPR000070">
    <property type="entry name" value="Pectinesterase_cat"/>
</dbReference>
<feature type="domain" description="Pectinesterase catalytic" evidence="4">
    <location>
        <begin position="1"/>
        <end position="65"/>
    </location>
</feature>
<dbReference type="InterPro" id="IPR012334">
    <property type="entry name" value="Pectin_lyas_fold"/>
</dbReference>
<keyword evidence="6" id="KW-1185">Reference proteome</keyword>
<evidence type="ECO:0000256" key="3">
    <source>
        <dbReference type="ARBA" id="ARBA00023085"/>
    </source>
</evidence>
<dbReference type="SUPFAM" id="SSF51126">
    <property type="entry name" value="Pectin lyase-like"/>
    <property type="match status" value="1"/>
</dbReference>
<dbReference type="GO" id="GO:0030599">
    <property type="term" value="F:pectinesterase activity"/>
    <property type="evidence" value="ECO:0007669"/>
    <property type="project" value="InterPro"/>
</dbReference>
<dbReference type="OrthoDB" id="1112938at2759"/>
<dbReference type="EMBL" id="CABITT030000001">
    <property type="protein sequence ID" value="VVA93179.1"/>
    <property type="molecule type" value="Genomic_DNA"/>
</dbReference>